<comment type="caution">
    <text evidence="1">The sequence shown here is derived from an EMBL/GenBank/DDBJ whole genome shotgun (WGS) entry which is preliminary data.</text>
</comment>
<dbReference type="AlphaFoldDB" id="A0A9D1MC70"/>
<evidence type="ECO:0000313" key="2">
    <source>
        <dbReference type="Proteomes" id="UP000824109"/>
    </source>
</evidence>
<dbReference type="Proteomes" id="UP000824109">
    <property type="component" value="Unassembled WGS sequence"/>
</dbReference>
<gene>
    <name evidence="1" type="ORF">IAA61_06745</name>
</gene>
<accession>A0A9D1MC70</accession>
<reference evidence="1" key="2">
    <citation type="journal article" date="2021" name="PeerJ">
        <title>Extensive microbial diversity within the chicken gut microbiome revealed by metagenomics and culture.</title>
        <authorList>
            <person name="Gilroy R."/>
            <person name="Ravi A."/>
            <person name="Getino M."/>
            <person name="Pursley I."/>
            <person name="Horton D.L."/>
            <person name="Alikhan N.F."/>
            <person name="Baker D."/>
            <person name="Gharbi K."/>
            <person name="Hall N."/>
            <person name="Watson M."/>
            <person name="Adriaenssens E.M."/>
            <person name="Foster-Nyarko E."/>
            <person name="Jarju S."/>
            <person name="Secka A."/>
            <person name="Antonio M."/>
            <person name="Oren A."/>
            <person name="Chaudhuri R.R."/>
            <person name="La Ragione R."/>
            <person name="Hildebrand F."/>
            <person name="Pallen M.J."/>
        </authorList>
    </citation>
    <scope>NUCLEOTIDE SEQUENCE</scope>
    <source>
        <strain evidence="1">USAMLcec3-3695</strain>
    </source>
</reference>
<protein>
    <submittedName>
        <fullName evidence="1">Uncharacterized protein</fullName>
    </submittedName>
</protein>
<evidence type="ECO:0000313" key="1">
    <source>
        <dbReference type="EMBL" id="HIU57495.1"/>
    </source>
</evidence>
<organism evidence="1 2">
    <name type="scientific">Candidatus Ornithomonoglobus merdipullorum</name>
    <dbReference type="NCBI Taxonomy" id="2840895"/>
    <lineage>
        <taxon>Bacteria</taxon>
        <taxon>Bacillati</taxon>
        <taxon>Bacillota</taxon>
        <taxon>Clostridia</taxon>
        <taxon>Candidatus Ornithomonoglobus</taxon>
    </lineage>
</organism>
<proteinExistence type="predicted"/>
<dbReference type="EMBL" id="DVNB01000071">
    <property type="protein sequence ID" value="HIU57495.1"/>
    <property type="molecule type" value="Genomic_DNA"/>
</dbReference>
<name>A0A9D1MC70_9FIRM</name>
<sequence>MFINEVIDHVRSVYPSEYDDYEMYLWCDEVSSMLAMEDRNMYELLMLPILDEGEILLPEGVDIENIEYIMVGGKELNKRDLRMYGGRRVYVKGKNGAFLPNEVSEAMYAGVVYLKPYSPIRLTAYLGGITIDKDRGSFTIGSREFEPGDNVDIILSPDASSKTKFDAVPVFSVEYTDEGWLYTVPKDLFSDVTVTDNMTAKMVRKVTERTLCGPPFDTMYVDYLLAKIMLCQHDSESANIHLTLFNSRLAAYKNWVIKRMPSGDCTFRNWW</sequence>
<reference evidence="1" key="1">
    <citation type="submission" date="2020-10" db="EMBL/GenBank/DDBJ databases">
        <authorList>
            <person name="Gilroy R."/>
        </authorList>
    </citation>
    <scope>NUCLEOTIDE SEQUENCE</scope>
    <source>
        <strain evidence="1">USAMLcec3-3695</strain>
    </source>
</reference>